<evidence type="ECO:0000256" key="1">
    <source>
        <dbReference type="ARBA" id="ARBA00022737"/>
    </source>
</evidence>
<protein>
    <recommendedName>
        <fullName evidence="9">NB-ARC domain-containing protein</fullName>
    </recommendedName>
</protein>
<evidence type="ECO:0000259" key="7">
    <source>
        <dbReference type="Pfam" id="PF23559"/>
    </source>
</evidence>
<dbReference type="InterPro" id="IPR042197">
    <property type="entry name" value="Apaf_helical"/>
</dbReference>
<dbReference type="SUPFAM" id="SSF52540">
    <property type="entry name" value="P-loop containing nucleoside triphosphate hydrolases"/>
    <property type="match status" value="1"/>
</dbReference>
<feature type="domain" description="Disease resistance protein winged helix" evidence="7">
    <location>
        <begin position="389"/>
        <end position="462"/>
    </location>
</feature>
<dbReference type="GO" id="GO:0005524">
    <property type="term" value="F:ATP binding"/>
    <property type="evidence" value="ECO:0007669"/>
    <property type="project" value="UniProtKB-KW"/>
</dbReference>
<keyword evidence="3" id="KW-0611">Plant defense</keyword>
<keyword evidence="2" id="KW-0547">Nucleotide-binding</keyword>
<dbReference type="PANTHER" id="PTHR36766">
    <property type="entry name" value="PLANT BROAD-SPECTRUM MILDEW RESISTANCE PROTEIN RPW8"/>
    <property type="match status" value="1"/>
</dbReference>
<dbReference type="InterPro" id="IPR027417">
    <property type="entry name" value="P-loop_NTPase"/>
</dbReference>
<dbReference type="FunFam" id="1.10.10.10:FF:000322">
    <property type="entry name" value="Probable disease resistance protein At1g63360"/>
    <property type="match status" value="1"/>
</dbReference>
<dbReference type="Pfam" id="PF23559">
    <property type="entry name" value="WHD_DRP"/>
    <property type="match status" value="1"/>
</dbReference>
<dbReference type="InterPro" id="IPR041118">
    <property type="entry name" value="Rx_N"/>
</dbReference>
<organism evidence="8">
    <name type="scientific">Fagus sylvatica</name>
    <name type="common">Beechnut</name>
    <dbReference type="NCBI Taxonomy" id="28930"/>
    <lineage>
        <taxon>Eukaryota</taxon>
        <taxon>Viridiplantae</taxon>
        <taxon>Streptophyta</taxon>
        <taxon>Embryophyta</taxon>
        <taxon>Tracheophyta</taxon>
        <taxon>Spermatophyta</taxon>
        <taxon>Magnoliopsida</taxon>
        <taxon>eudicotyledons</taxon>
        <taxon>Gunneridae</taxon>
        <taxon>Pentapetalae</taxon>
        <taxon>rosids</taxon>
        <taxon>fabids</taxon>
        <taxon>Fagales</taxon>
        <taxon>Fagaceae</taxon>
        <taxon>Fagus</taxon>
    </lineage>
</organism>
<dbReference type="InterPro" id="IPR002182">
    <property type="entry name" value="NB-ARC"/>
</dbReference>
<evidence type="ECO:0000313" key="8">
    <source>
        <dbReference type="EMBL" id="SPC96916.1"/>
    </source>
</evidence>
<dbReference type="Gene3D" id="3.80.10.10">
    <property type="entry name" value="Ribonuclease Inhibitor"/>
    <property type="match status" value="1"/>
</dbReference>
<sequence>MDRSWSSLDPLLTKNSARHGAFRSDLEKLKDTVSTIKAVLLDAEEKQASDHRLNHWLGKLRDVLHDAENVLDEFNYRVLLKEVMKKYGSTSKKVRDFFSSSNPLASRFKLAHKIKDVRKRVDDIAADKDKDDDKRKIIHLLMQQDSGRNVSVIPIIGIGGLGKTTIAKLVYRDEGVVSYFELRMWVCISEDFDVTRLIKEILKSAIGSIDENLGVDQLQIRLREFLKEKKFLLVLDDVWNEDRNKWIELEALLLGAGGCNGSKIIVKTRNDLVANIMGTTPTYKLDGLSQEECLSLFVKFAFKEGEEKQHPNLLEIGKEIVRKCIGVPLAVRTLASLLYSKVDEKEWKHVRDNEIWNLEQKEGGILPALQLSYNQLSFQLKQCFAYCSLFPKDYDFINLHLIQHWMAHGILQSPVNENQELEDVGEFYIKKLLSRSFFQDFNEIETSMMYTFKVHDLVHDLALSIAKGECSVVTKQSSVAPNVCHLTFSDNGQEVTTQLEKLSKVRTVIFQTEQPVSLVEARISRFKYLCVVDFTKSSFKEFPSSIGTLKHLRLLNLSKNRIIKLLPNSICKLHSLQTLLLDRCDNLERLLKGIRNMINLRDGWVPPLSSNIDC</sequence>
<dbReference type="PRINTS" id="PR00364">
    <property type="entry name" value="DISEASERSIST"/>
</dbReference>
<dbReference type="PANTHER" id="PTHR36766:SF61">
    <property type="entry name" value="NB-ARC DOMAIN DISEASE RESISTANCE PROTEIN"/>
    <property type="match status" value="1"/>
</dbReference>
<accession>A0A2N9G2B7</accession>
<dbReference type="AlphaFoldDB" id="A0A2N9G2B7"/>
<dbReference type="InterPro" id="IPR001611">
    <property type="entry name" value="Leu-rich_rpt"/>
</dbReference>
<dbReference type="InterPro" id="IPR038005">
    <property type="entry name" value="RX-like_CC"/>
</dbReference>
<evidence type="ECO:0000259" key="6">
    <source>
        <dbReference type="Pfam" id="PF18052"/>
    </source>
</evidence>
<evidence type="ECO:0008006" key="9">
    <source>
        <dbReference type="Google" id="ProtNLM"/>
    </source>
</evidence>
<dbReference type="Gene3D" id="3.40.50.300">
    <property type="entry name" value="P-loop containing nucleotide triphosphate hydrolases"/>
    <property type="match status" value="1"/>
</dbReference>
<feature type="domain" description="Disease resistance N-terminal" evidence="6">
    <location>
        <begin position="7"/>
        <end position="89"/>
    </location>
</feature>
<dbReference type="GO" id="GO:0051707">
    <property type="term" value="P:response to other organism"/>
    <property type="evidence" value="ECO:0007669"/>
    <property type="project" value="UniProtKB-ARBA"/>
</dbReference>
<dbReference type="Gene3D" id="1.10.8.430">
    <property type="entry name" value="Helical domain of apoptotic protease-activating factors"/>
    <property type="match status" value="1"/>
</dbReference>
<dbReference type="GO" id="GO:0006952">
    <property type="term" value="P:defense response"/>
    <property type="evidence" value="ECO:0007669"/>
    <property type="project" value="UniProtKB-KW"/>
</dbReference>
<keyword evidence="4" id="KW-0067">ATP-binding</keyword>
<name>A0A2N9G2B7_FAGSY</name>
<evidence type="ECO:0000256" key="4">
    <source>
        <dbReference type="ARBA" id="ARBA00022840"/>
    </source>
</evidence>
<proteinExistence type="predicted"/>
<dbReference type="GO" id="GO:0043531">
    <property type="term" value="F:ADP binding"/>
    <property type="evidence" value="ECO:0007669"/>
    <property type="project" value="InterPro"/>
</dbReference>
<feature type="domain" description="NB-ARC" evidence="5">
    <location>
        <begin position="131"/>
        <end position="304"/>
    </location>
</feature>
<reference evidence="8" key="1">
    <citation type="submission" date="2018-02" db="EMBL/GenBank/DDBJ databases">
        <authorList>
            <person name="Cohen D.B."/>
            <person name="Kent A.D."/>
        </authorList>
    </citation>
    <scope>NUCLEOTIDE SEQUENCE</scope>
</reference>
<dbReference type="InterPro" id="IPR058922">
    <property type="entry name" value="WHD_DRP"/>
</dbReference>
<dbReference type="EMBL" id="OIVN01001714">
    <property type="protein sequence ID" value="SPC96916.1"/>
    <property type="molecule type" value="Genomic_DNA"/>
</dbReference>
<evidence type="ECO:0000259" key="5">
    <source>
        <dbReference type="Pfam" id="PF00931"/>
    </source>
</evidence>
<dbReference type="PROSITE" id="PS51450">
    <property type="entry name" value="LRR"/>
    <property type="match status" value="1"/>
</dbReference>
<dbReference type="SUPFAM" id="SSF52058">
    <property type="entry name" value="L domain-like"/>
    <property type="match status" value="1"/>
</dbReference>
<dbReference type="Gene3D" id="1.20.5.4130">
    <property type="match status" value="1"/>
</dbReference>
<dbReference type="InterPro" id="IPR032675">
    <property type="entry name" value="LRR_dom_sf"/>
</dbReference>
<dbReference type="Pfam" id="PF18052">
    <property type="entry name" value="Rx_N"/>
    <property type="match status" value="1"/>
</dbReference>
<gene>
    <name evidence="8" type="ORF">FSB_LOCUS24798</name>
</gene>
<dbReference type="CDD" id="cd14798">
    <property type="entry name" value="RX-CC_like"/>
    <property type="match status" value="1"/>
</dbReference>
<evidence type="ECO:0000256" key="3">
    <source>
        <dbReference type="ARBA" id="ARBA00022821"/>
    </source>
</evidence>
<evidence type="ECO:0000256" key="2">
    <source>
        <dbReference type="ARBA" id="ARBA00022741"/>
    </source>
</evidence>
<keyword evidence="1" id="KW-0677">Repeat</keyword>
<dbReference type="Pfam" id="PF00931">
    <property type="entry name" value="NB-ARC"/>
    <property type="match status" value="1"/>
</dbReference>